<sequence length="173" mass="17794">MSTPYPTVPSTTVPIAVPTSVPTSLPTPTFDPNVPGCTACQTQYASFEQCSKGMPLQGGGTNTTYSADDYKQLVLAIQKCICPAQSAVDGCKQCFDATGQSALSAQLPSSKELGSLCNIVNVLNGSGSPTQETTPTPEPSVDGGSSSATGRTFSVKKLFITGMTLFAVLASQL</sequence>
<feature type="region of interest" description="Disordered" evidence="1">
    <location>
        <begin position="127"/>
        <end position="148"/>
    </location>
</feature>
<accession>A0A9N8YWL2</accession>
<organism evidence="2 3">
    <name type="scientific">Paraglomus brasilianum</name>
    <dbReference type="NCBI Taxonomy" id="144538"/>
    <lineage>
        <taxon>Eukaryota</taxon>
        <taxon>Fungi</taxon>
        <taxon>Fungi incertae sedis</taxon>
        <taxon>Mucoromycota</taxon>
        <taxon>Glomeromycotina</taxon>
        <taxon>Glomeromycetes</taxon>
        <taxon>Paraglomerales</taxon>
        <taxon>Paraglomeraceae</taxon>
        <taxon>Paraglomus</taxon>
    </lineage>
</organism>
<gene>
    <name evidence="2" type="ORF">PBRASI_LOCUS220</name>
</gene>
<name>A0A9N8YWL2_9GLOM</name>
<evidence type="ECO:0000313" key="3">
    <source>
        <dbReference type="Proteomes" id="UP000789739"/>
    </source>
</evidence>
<dbReference type="AlphaFoldDB" id="A0A9N8YWL2"/>
<dbReference type="EMBL" id="CAJVPI010000010">
    <property type="protein sequence ID" value="CAG8454335.1"/>
    <property type="molecule type" value="Genomic_DNA"/>
</dbReference>
<reference evidence="2" key="1">
    <citation type="submission" date="2021-06" db="EMBL/GenBank/DDBJ databases">
        <authorList>
            <person name="Kallberg Y."/>
            <person name="Tangrot J."/>
            <person name="Rosling A."/>
        </authorList>
    </citation>
    <scope>NUCLEOTIDE SEQUENCE</scope>
    <source>
        <strain evidence="2">BR232B</strain>
    </source>
</reference>
<comment type="caution">
    <text evidence="2">The sequence shown here is derived from an EMBL/GenBank/DDBJ whole genome shotgun (WGS) entry which is preliminary data.</text>
</comment>
<dbReference type="OrthoDB" id="10379915at2759"/>
<protein>
    <submittedName>
        <fullName evidence="2">9603_t:CDS:1</fullName>
    </submittedName>
</protein>
<dbReference type="Proteomes" id="UP000789739">
    <property type="component" value="Unassembled WGS sequence"/>
</dbReference>
<evidence type="ECO:0000256" key="1">
    <source>
        <dbReference type="SAM" id="MobiDB-lite"/>
    </source>
</evidence>
<evidence type="ECO:0000313" key="2">
    <source>
        <dbReference type="EMBL" id="CAG8454335.1"/>
    </source>
</evidence>
<proteinExistence type="predicted"/>
<keyword evidence="3" id="KW-1185">Reference proteome</keyword>